<dbReference type="RefSeq" id="WP_200611534.1">
    <property type="nucleotide sequence ID" value="NZ_JAEHHL010000009.1"/>
</dbReference>
<evidence type="ECO:0000259" key="9">
    <source>
        <dbReference type="Pfam" id="PF14691"/>
    </source>
</evidence>
<reference evidence="10" key="1">
    <citation type="submission" date="2020-12" db="EMBL/GenBank/DDBJ databases">
        <title>Bacterial taxonomy.</title>
        <authorList>
            <person name="Pan X."/>
        </authorList>
    </citation>
    <scope>NUCLEOTIDE SEQUENCE</scope>
    <source>
        <strain evidence="10">M0105</strain>
    </source>
</reference>
<accession>A0A8J7MA85</accession>
<organism evidence="10 11">
    <name type="scientific">Thermohalobaculum xanthum</name>
    <dbReference type="NCBI Taxonomy" id="2753746"/>
    <lineage>
        <taxon>Bacteria</taxon>
        <taxon>Pseudomonadati</taxon>
        <taxon>Pseudomonadota</taxon>
        <taxon>Alphaproteobacteria</taxon>
        <taxon>Rhodobacterales</taxon>
        <taxon>Paracoccaceae</taxon>
        <taxon>Thermohalobaculum</taxon>
    </lineage>
</organism>
<dbReference type="GO" id="GO:0046872">
    <property type="term" value="F:metal ion binding"/>
    <property type="evidence" value="ECO:0007669"/>
    <property type="project" value="UniProtKB-KW"/>
</dbReference>
<dbReference type="FunFam" id="3.50.50.60:FF:000041">
    <property type="entry name" value="Glutamate synthase, small subunit"/>
    <property type="match status" value="1"/>
</dbReference>
<gene>
    <name evidence="10" type="ORF">H0I76_15295</name>
</gene>
<dbReference type="Gene3D" id="3.50.50.60">
    <property type="entry name" value="FAD/NAD(P)-binding domain"/>
    <property type="match status" value="1"/>
</dbReference>
<dbReference type="PRINTS" id="PR00419">
    <property type="entry name" value="ADXRDTASE"/>
</dbReference>
<dbReference type="SUPFAM" id="SSF51971">
    <property type="entry name" value="Nucleotide-binding domain"/>
    <property type="match status" value="1"/>
</dbReference>
<dbReference type="InterPro" id="IPR006006">
    <property type="entry name" value="GltD-like"/>
</dbReference>
<dbReference type="InterPro" id="IPR023753">
    <property type="entry name" value="FAD/NAD-binding_dom"/>
</dbReference>
<keyword evidence="6" id="KW-0408">Iron</keyword>
<dbReference type="InterPro" id="IPR036188">
    <property type="entry name" value="FAD/NAD-bd_sf"/>
</dbReference>
<dbReference type="PANTHER" id="PTHR42783:SF3">
    <property type="entry name" value="GLUTAMATE SYNTHASE [NADPH] SMALL CHAIN-RELATED"/>
    <property type="match status" value="1"/>
</dbReference>
<dbReference type="GO" id="GO:0051539">
    <property type="term" value="F:4 iron, 4 sulfur cluster binding"/>
    <property type="evidence" value="ECO:0007669"/>
    <property type="project" value="UniProtKB-KW"/>
</dbReference>
<proteinExistence type="predicted"/>
<dbReference type="EMBL" id="JAEHHL010000009">
    <property type="protein sequence ID" value="MBK0400563.1"/>
    <property type="molecule type" value="Genomic_DNA"/>
</dbReference>
<dbReference type="Proteomes" id="UP000655420">
    <property type="component" value="Unassembled WGS sequence"/>
</dbReference>
<keyword evidence="5" id="KW-0560">Oxidoreductase</keyword>
<dbReference type="SUPFAM" id="SSF46548">
    <property type="entry name" value="alpha-helical ferredoxin"/>
    <property type="match status" value="1"/>
</dbReference>
<comment type="cofactor">
    <cofactor evidence="1">
        <name>[4Fe-4S] cluster</name>
        <dbReference type="ChEBI" id="CHEBI:49883"/>
    </cofactor>
</comment>
<keyword evidence="7" id="KW-0411">Iron-sulfur</keyword>
<dbReference type="InterPro" id="IPR009051">
    <property type="entry name" value="Helical_ferredxn"/>
</dbReference>
<evidence type="ECO:0000256" key="5">
    <source>
        <dbReference type="ARBA" id="ARBA00023002"/>
    </source>
</evidence>
<dbReference type="AlphaFoldDB" id="A0A8J7MA85"/>
<dbReference type="Pfam" id="PF07992">
    <property type="entry name" value="Pyr_redox_2"/>
    <property type="match status" value="1"/>
</dbReference>
<evidence type="ECO:0000256" key="7">
    <source>
        <dbReference type="ARBA" id="ARBA00023014"/>
    </source>
</evidence>
<dbReference type="PANTHER" id="PTHR42783">
    <property type="entry name" value="GLUTAMATE SYNTHASE [NADPH] SMALL CHAIN"/>
    <property type="match status" value="1"/>
</dbReference>
<evidence type="ECO:0000313" key="10">
    <source>
        <dbReference type="EMBL" id="MBK0400563.1"/>
    </source>
</evidence>
<name>A0A8J7MA85_9RHOB</name>
<dbReference type="Gene3D" id="3.40.50.720">
    <property type="entry name" value="NAD(P)-binding Rossmann-like Domain"/>
    <property type="match status" value="1"/>
</dbReference>
<comment type="caution">
    <text evidence="10">The sequence shown here is derived from an EMBL/GenBank/DDBJ whole genome shotgun (WGS) entry which is preliminary data.</text>
</comment>
<evidence type="ECO:0000259" key="8">
    <source>
        <dbReference type="Pfam" id="PF07992"/>
    </source>
</evidence>
<evidence type="ECO:0000256" key="6">
    <source>
        <dbReference type="ARBA" id="ARBA00023004"/>
    </source>
</evidence>
<dbReference type="Pfam" id="PF14691">
    <property type="entry name" value="Fer4_20"/>
    <property type="match status" value="1"/>
</dbReference>
<evidence type="ECO:0000256" key="1">
    <source>
        <dbReference type="ARBA" id="ARBA00001966"/>
    </source>
</evidence>
<evidence type="ECO:0000256" key="4">
    <source>
        <dbReference type="ARBA" id="ARBA00022857"/>
    </source>
</evidence>
<feature type="domain" description="Dihydroprymidine dehydrogenase" evidence="9">
    <location>
        <begin position="24"/>
        <end position="135"/>
    </location>
</feature>
<evidence type="ECO:0000313" key="11">
    <source>
        <dbReference type="Proteomes" id="UP000655420"/>
    </source>
</evidence>
<dbReference type="NCBIfam" id="TIGR01318">
    <property type="entry name" value="gltD_gamma_fam"/>
    <property type="match status" value="1"/>
</dbReference>
<feature type="domain" description="FAD/NAD(P)-binding" evidence="8">
    <location>
        <begin position="150"/>
        <end position="457"/>
    </location>
</feature>
<keyword evidence="11" id="KW-1185">Reference proteome</keyword>
<evidence type="ECO:0000256" key="3">
    <source>
        <dbReference type="ARBA" id="ARBA00022723"/>
    </source>
</evidence>
<dbReference type="GO" id="GO:0016491">
    <property type="term" value="F:oxidoreductase activity"/>
    <property type="evidence" value="ECO:0007669"/>
    <property type="project" value="UniProtKB-KW"/>
</dbReference>
<protein>
    <submittedName>
        <fullName evidence="10">NAD(P)-dependent oxidoreductase</fullName>
    </submittedName>
</protein>
<keyword evidence="4" id="KW-0521">NADP</keyword>
<dbReference type="InterPro" id="IPR028261">
    <property type="entry name" value="DPD_II"/>
</dbReference>
<keyword evidence="3" id="KW-0479">Metal-binding</keyword>
<evidence type="ECO:0000256" key="2">
    <source>
        <dbReference type="ARBA" id="ARBA00022485"/>
    </source>
</evidence>
<keyword evidence="2" id="KW-0004">4Fe-4S</keyword>
<dbReference type="Gene3D" id="1.10.1060.10">
    <property type="entry name" value="Alpha-helical ferredoxin"/>
    <property type="match status" value="1"/>
</dbReference>
<sequence length="477" mass="52172">MAQKMLKFISREREMPQKRAAAERAHDFDEIYREFAREKAAEQAARCSQCGVPFCQSGCPLHNNIPDWLKAVAEGRMEEAYRLSSDTNTFPEICGRICPQDRLCEGNCVIEQSGHGTVTIGAIEKYITETAWDEGWIEAPAPRRERTESVGIIGAGPAGLACAERLRRAGVQVTVYDRYDRAGGLMIYGIPGFKLEKEVVLRRWEQLEKGGVRFVMNCDIGASKSFDEIRLVHDAILIATGVYKTRDIGGPGSGAPGIVQALDFLTASNRKGCGDAVPEFDDGTLNADGKRVVVIGGGDTAMDCVRTAIRQGARSVKCLYRRDRANMPGSQREVQNAEEEGVEFVWLTAPKGFTSDQRVTGVKAVRMRLGAPDSTGRQVPEEIPGSEYTEGCELAIKALGFEPEDLPKLWDVEGLDVTRWGTIKADFRTHETALDGVYAAGDIVRGASLVVWAIRDGREAADAMLARFDAAVAMAAE</sequence>